<dbReference type="Pfam" id="PF13676">
    <property type="entry name" value="TIR_2"/>
    <property type="match status" value="1"/>
</dbReference>
<dbReference type="Proteomes" id="UP000637628">
    <property type="component" value="Unassembled WGS sequence"/>
</dbReference>
<evidence type="ECO:0000313" key="3">
    <source>
        <dbReference type="Proteomes" id="UP000637628"/>
    </source>
</evidence>
<name>A0ABQ3Z4R1_9ACTN</name>
<dbReference type="InterPro" id="IPR035897">
    <property type="entry name" value="Toll_tir_struct_dom_sf"/>
</dbReference>
<reference evidence="2 3" key="1">
    <citation type="submission" date="2021-01" db="EMBL/GenBank/DDBJ databases">
        <title>Whole genome shotgun sequence of Actinoplanes durhamensis NBRC 14914.</title>
        <authorList>
            <person name="Komaki H."/>
            <person name="Tamura T."/>
        </authorList>
    </citation>
    <scope>NUCLEOTIDE SEQUENCE [LARGE SCALE GENOMIC DNA]</scope>
    <source>
        <strain evidence="2 3">NBRC 14914</strain>
    </source>
</reference>
<organism evidence="2 3">
    <name type="scientific">Paractinoplanes durhamensis</name>
    <dbReference type="NCBI Taxonomy" id="113563"/>
    <lineage>
        <taxon>Bacteria</taxon>
        <taxon>Bacillati</taxon>
        <taxon>Actinomycetota</taxon>
        <taxon>Actinomycetes</taxon>
        <taxon>Micromonosporales</taxon>
        <taxon>Micromonosporaceae</taxon>
        <taxon>Paractinoplanes</taxon>
    </lineage>
</organism>
<gene>
    <name evidence="2" type="ORF">Adu01nite_61740</name>
</gene>
<evidence type="ECO:0000313" key="2">
    <source>
        <dbReference type="EMBL" id="GIE04824.1"/>
    </source>
</evidence>
<accession>A0ABQ3Z4R1</accession>
<dbReference type="Gene3D" id="3.40.50.10140">
    <property type="entry name" value="Toll/interleukin-1 receptor homology (TIR) domain"/>
    <property type="match status" value="1"/>
</dbReference>
<proteinExistence type="predicted"/>
<dbReference type="EMBL" id="BOML01000050">
    <property type="protein sequence ID" value="GIE04824.1"/>
    <property type="molecule type" value="Genomic_DNA"/>
</dbReference>
<dbReference type="InterPro" id="IPR000157">
    <property type="entry name" value="TIR_dom"/>
</dbReference>
<protein>
    <recommendedName>
        <fullName evidence="1">TIR domain-containing protein</fullName>
    </recommendedName>
</protein>
<dbReference type="SUPFAM" id="SSF52200">
    <property type="entry name" value="Toll/Interleukin receptor TIR domain"/>
    <property type="match status" value="1"/>
</dbReference>
<comment type="caution">
    <text evidence="2">The sequence shown here is derived from an EMBL/GenBank/DDBJ whole genome shotgun (WGS) entry which is preliminary data.</text>
</comment>
<evidence type="ECO:0000259" key="1">
    <source>
        <dbReference type="Pfam" id="PF13676"/>
    </source>
</evidence>
<sequence length="183" mass="20646">MRFFDELTESVNELIGSPLGQDPGYLDFGQGSGERWEDRVLRAIGTSQVLVCLLSRPFFLSSWCSREWDAFERRTVVPRAGVTRPGDTAIVPVLWTPYHEPLPPRIAKVNVFRPVGLPDESYAERYLADGLFGLLRTGQTEVYQAVVWKLALHIQRIHSLYWTEPGVPSGVAELRSSFDEAVP</sequence>
<feature type="domain" description="TIR" evidence="1">
    <location>
        <begin position="31"/>
        <end position="101"/>
    </location>
</feature>
<keyword evidence="3" id="KW-1185">Reference proteome</keyword>